<evidence type="ECO:0000313" key="9">
    <source>
        <dbReference type="Proteomes" id="UP000245609"/>
    </source>
</evidence>
<name>A0A2T9ZDR2_9FUNG</name>
<dbReference type="PROSITE" id="PS50082">
    <property type="entry name" value="WD_REPEATS_2"/>
    <property type="match status" value="3"/>
</dbReference>
<gene>
    <name evidence="8" type="ORF">BB560_002848</name>
</gene>
<dbReference type="EMBL" id="MBFS01000357">
    <property type="protein sequence ID" value="PVV02690.1"/>
    <property type="molecule type" value="Genomic_DNA"/>
</dbReference>
<dbReference type="InterPro" id="IPR015155">
    <property type="entry name" value="PFU"/>
</dbReference>
<dbReference type="SMART" id="SM00320">
    <property type="entry name" value="WD40"/>
    <property type="match status" value="7"/>
</dbReference>
<dbReference type="InterPro" id="IPR001680">
    <property type="entry name" value="WD40_rpt"/>
</dbReference>
<accession>A0A2T9ZDR2</accession>
<feature type="repeat" description="WD" evidence="5">
    <location>
        <begin position="174"/>
        <end position="207"/>
    </location>
</feature>
<dbReference type="InterPro" id="IPR015943">
    <property type="entry name" value="WD40/YVTN_repeat-like_dom_sf"/>
</dbReference>
<evidence type="ECO:0000256" key="2">
    <source>
        <dbReference type="ARBA" id="ARBA00022490"/>
    </source>
</evidence>
<dbReference type="Pfam" id="PF09070">
    <property type="entry name" value="PFU"/>
    <property type="match status" value="1"/>
</dbReference>
<dbReference type="Gene3D" id="1.25.10.10">
    <property type="entry name" value="Leucine-rich Repeat Variant"/>
    <property type="match status" value="1"/>
</dbReference>
<organism evidence="8 9">
    <name type="scientific">Smittium megazygosporum</name>
    <dbReference type="NCBI Taxonomy" id="133381"/>
    <lineage>
        <taxon>Eukaryota</taxon>
        <taxon>Fungi</taxon>
        <taxon>Fungi incertae sedis</taxon>
        <taxon>Zoopagomycota</taxon>
        <taxon>Kickxellomycotina</taxon>
        <taxon>Harpellomycetes</taxon>
        <taxon>Harpellales</taxon>
        <taxon>Legeriomycetaceae</taxon>
        <taxon>Smittium</taxon>
    </lineage>
</organism>
<dbReference type="Pfam" id="PF00400">
    <property type="entry name" value="WD40"/>
    <property type="match status" value="6"/>
</dbReference>
<dbReference type="GO" id="GO:0043130">
    <property type="term" value="F:ubiquitin binding"/>
    <property type="evidence" value="ECO:0007669"/>
    <property type="project" value="TreeGrafter"/>
</dbReference>
<dbReference type="Gene3D" id="3.10.20.870">
    <property type="entry name" value="PFU (PLAA family ubiquitin binding), C-terminal domain"/>
    <property type="match status" value="1"/>
</dbReference>
<comment type="caution">
    <text evidence="8">The sequence shown here is derived from an EMBL/GenBank/DDBJ whole genome shotgun (WGS) entry which is preliminary data.</text>
</comment>
<evidence type="ECO:0000259" key="6">
    <source>
        <dbReference type="PROSITE" id="PS51394"/>
    </source>
</evidence>
<feature type="repeat" description="WD" evidence="5">
    <location>
        <begin position="214"/>
        <end position="245"/>
    </location>
</feature>
<keyword evidence="4" id="KW-0677">Repeat</keyword>
<dbReference type="InterPro" id="IPR013535">
    <property type="entry name" value="PUL_dom"/>
</dbReference>
<dbReference type="GO" id="GO:0010992">
    <property type="term" value="P:ubiquitin recycling"/>
    <property type="evidence" value="ECO:0007669"/>
    <property type="project" value="TreeGrafter"/>
</dbReference>
<keyword evidence="3 5" id="KW-0853">WD repeat</keyword>
<evidence type="ECO:0000256" key="1">
    <source>
        <dbReference type="ARBA" id="ARBA00004496"/>
    </source>
</evidence>
<dbReference type="Gene3D" id="2.130.10.10">
    <property type="entry name" value="YVTN repeat-like/Quinoprotein amine dehydrogenase"/>
    <property type="match status" value="1"/>
</dbReference>
<dbReference type="PROSITE" id="PS51396">
    <property type="entry name" value="PUL"/>
    <property type="match status" value="1"/>
</dbReference>
<dbReference type="PROSITE" id="PS51394">
    <property type="entry name" value="PFU"/>
    <property type="match status" value="1"/>
</dbReference>
<evidence type="ECO:0000259" key="7">
    <source>
        <dbReference type="PROSITE" id="PS51396"/>
    </source>
</evidence>
<dbReference type="Proteomes" id="UP000245609">
    <property type="component" value="Unassembled WGS sequence"/>
</dbReference>
<evidence type="ECO:0000256" key="3">
    <source>
        <dbReference type="ARBA" id="ARBA00022574"/>
    </source>
</evidence>
<feature type="domain" description="PUL" evidence="7">
    <location>
        <begin position="473"/>
        <end position="779"/>
    </location>
</feature>
<reference evidence="8 9" key="1">
    <citation type="journal article" date="2018" name="MBio">
        <title>Comparative Genomics Reveals the Core Gene Toolbox for the Fungus-Insect Symbiosis.</title>
        <authorList>
            <person name="Wang Y."/>
            <person name="Stata M."/>
            <person name="Wang W."/>
            <person name="Stajich J.E."/>
            <person name="White M.M."/>
            <person name="Moncalvo J.M."/>
        </authorList>
    </citation>
    <scope>NUCLEOTIDE SEQUENCE [LARGE SCALE GENOMIC DNA]</scope>
    <source>
        <strain evidence="8 9">SC-DP-2</strain>
    </source>
</reference>
<feature type="repeat" description="WD" evidence="5">
    <location>
        <begin position="51"/>
        <end position="87"/>
    </location>
</feature>
<proteinExistence type="predicted"/>
<protein>
    <recommendedName>
        <fullName evidence="10">PFU domain-containing protein</fullName>
    </recommendedName>
</protein>
<keyword evidence="2" id="KW-0963">Cytoplasm</keyword>
<dbReference type="InterPro" id="IPR011989">
    <property type="entry name" value="ARM-like"/>
</dbReference>
<dbReference type="PANTHER" id="PTHR19849:SF0">
    <property type="entry name" value="PHOSPHOLIPASE A-2-ACTIVATING PROTEIN"/>
    <property type="match status" value="1"/>
</dbReference>
<dbReference type="InterPro" id="IPR038122">
    <property type="entry name" value="PFU_sf"/>
</dbReference>
<dbReference type="PANTHER" id="PTHR19849">
    <property type="entry name" value="PHOSPHOLIPASE A-2-ACTIVATING PROTEIN"/>
    <property type="match status" value="1"/>
</dbReference>
<dbReference type="Pfam" id="PF08324">
    <property type="entry name" value="PUL"/>
    <property type="match status" value="1"/>
</dbReference>
<evidence type="ECO:0000313" key="8">
    <source>
        <dbReference type="EMBL" id="PVV02690.1"/>
    </source>
</evidence>
<dbReference type="CDD" id="cd00200">
    <property type="entry name" value="WD40"/>
    <property type="match status" value="1"/>
</dbReference>
<dbReference type="PROSITE" id="PS50294">
    <property type="entry name" value="WD_REPEATS_REGION"/>
    <property type="match status" value="2"/>
</dbReference>
<dbReference type="STRING" id="133381.A0A2T9ZDR2"/>
<dbReference type="PROSITE" id="PS00678">
    <property type="entry name" value="WD_REPEATS_1"/>
    <property type="match status" value="1"/>
</dbReference>
<evidence type="ECO:0000256" key="5">
    <source>
        <dbReference type="PROSITE-ProRule" id="PRU00221"/>
    </source>
</evidence>
<dbReference type="GO" id="GO:0005634">
    <property type="term" value="C:nucleus"/>
    <property type="evidence" value="ECO:0007669"/>
    <property type="project" value="TreeGrafter"/>
</dbReference>
<feature type="domain" description="PFU" evidence="6">
    <location>
        <begin position="350"/>
        <end position="445"/>
    </location>
</feature>
<dbReference type="SUPFAM" id="SSF50978">
    <property type="entry name" value="WD40 repeat-like"/>
    <property type="match status" value="1"/>
</dbReference>
<dbReference type="InterPro" id="IPR036322">
    <property type="entry name" value="WD40_repeat_dom_sf"/>
</dbReference>
<dbReference type="InterPro" id="IPR019775">
    <property type="entry name" value="WD40_repeat_CS"/>
</dbReference>
<dbReference type="GO" id="GO:0005737">
    <property type="term" value="C:cytoplasm"/>
    <property type="evidence" value="ECO:0007669"/>
    <property type="project" value="UniProtKB-SubCell"/>
</dbReference>
<comment type="subcellular location">
    <subcellularLocation>
        <location evidence="1">Cytoplasm</location>
    </subcellularLocation>
</comment>
<sequence>MFRISEILSQHTSDVRGVACLDDNTFASVSRDKTSILWTREGSSFKSDKCLISHNGYVNSVTFIKHQGKDYLVTGGSDKLIYVWDISDLTSPRYTISKHKDNVCTLSRGTNGTFCSGSWDKTAVIWENFSVKYTLTGHQSAVWAVIELDDGSVLTGSADKSIVRWREGKKVQSYMGHEDCVRSLKALSRDSFVSAANDGSLMIWNLNGDCLAKLYGHESFVYSISLLSTGEIVSSAEDRTVRIWKDNDNVQTIILPATSLWCTDTMPNGDIICGTSDSKVYIFSKNENRLGDTSTIKHFNELNAAFTESKKTKSSLNTENLPGPERLLTPGLKDQQVLMIKEGSDVIAYQWDLVGNEWIKVGTVTDAVGQERKQLFEGKEYDYVFSVDLEDGKPVKKLPYNVSENPYTAAQRFIEKSDISPTYLDEIANFIIKNSEGVSLGSNNENVDPFTGKNRYIPSEVYPKEDPVATKVKFSGIKGYVLMNTGNPSAIFSKILELNSKLKDESPSLALSDSEIKSVEKISSILSNPSVNFGKMSFSLKEIIKGASTWPLDYRFPFLDLLRLITSKDIGSHIFENEILNGGSLNSFIESTSQLGSISNETSAMTPMYQVRATMVMRMLTNLLTHSYGQIELVASSERIFEQCNQIQSKSPNKNLSLAISSFYINFSAFIYSYKSSPKALHSSLSAERIDSISLLLFESVSGWIGSIFSSKMKTSSASYDQTEIEILNRLVTVIGQFVLIDKRRYTEFLNSNNVISLIKGFSQNTDLNELSSVLALLD</sequence>
<dbReference type="OrthoDB" id="10265988at2759"/>
<dbReference type="AlphaFoldDB" id="A0A2T9ZDR2"/>
<dbReference type="GO" id="GO:0043161">
    <property type="term" value="P:proteasome-mediated ubiquitin-dependent protein catabolic process"/>
    <property type="evidence" value="ECO:0007669"/>
    <property type="project" value="TreeGrafter"/>
</dbReference>
<evidence type="ECO:0008006" key="10">
    <source>
        <dbReference type="Google" id="ProtNLM"/>
    </source>
</evidence>
<keyword evidence="9" id="KW-1185">Reference proteome</keyword>
<evidence type="ECO:0000256" key="4">
    <source>
        <dbReference type="ARBA" id="ARBA00022737"/>
    </source>
</evidence>